<evidence type="ECO:0000313" key="5">
    <source>
        <dbReference type="EMBL" id="KAF7684597.1"/>
    </source>
</evidence>
<comment type="similarity">
    <text evidence="1">Belongs to the IPP transferase family.</text>
</comment>
<keyword evidence="4" id="KW-0067">ATP-binding</keyword>
<dbReference type="Proteomes" id="UP001516464">
    <property type="component" value="Unassembled WGS sequence"/>
</dbReference>
<accession>A0ABQ7I2H0</accession>
<reference evidence="5 6" key="1">
    <citation type="submission" date="2019-01" db="EMBL/GenBank/DDBJ databases">
        <title>Genomes sequencing and comparative genomics of infectious freshwater microsporidia, Cucumispora dikerogammari and Thelohania contejeani.</title>
        <authorList>
            <person name="Cormier A."/>
            <person name="Giraud I."/>
            <person name="Wattier R."/>
            <person name="Teixeira M."/>
            <person name="Grandjean F."/>
            <person name="Rigaud T."/>
            <person name="Cordaux R."/>
        </authorList>
    </citation>
    <scope>NUCLEOTIDE SEQUENCE [LARGE SCALE GENOMIC DNA]</scope>
    <source>
        <strain evidence="5">T1</strain>
        <tissue evidence="5">Spores</tissue>
    </source>
</reference>
<dbReference type="InterPro" id="IPR027417">
    <property type="entry name" value="P-loop_NTPase"/>
</dbReference>
<dbReference type="SUPFAM" id="SSF52540">
    <property type="entry name" value="P-loop containing nucleoside triphosphate hydrolases"/>
    <property type="match status" value="1"/>
</dbReference>
<evidence type="ECO:0000313" key="6">
    <source>
        <dbReference type="Proteomes" id="UP001516464"/>
    </source>
</evidence>
<evidence type="ECO:0000256" key="3">
    <source>
        <dbReference type="ARBA" id="ARBA00022741"/>
    </source>
</evidence>
<dbReference type="Pfam" id="PF01715">
    <property type="entry name" value="IPPT"/>
    <property type="match status" value="2"/>
</dbReference>
<dbReference type="InterPro" id="IPR039657">
    <property type="entry name" value="Dimethylallyltransferase"/>
</dbReference>
<organism evidence="5 6">
    <name type="scientific">Astathelohania contejeani</name>
    <dbReference type="NCBI Taxonomy" id="164912"/>
    <lineage>
        <taxon>Eukaryota</taxon>
        <taxon>Fungi</taxon>
        <taxon>Fungi incertae sedis</taxon>
        <taxon>Microsporidia</taxon>
        <taxon>Astathelohaniidae</taxon>
        <taxon>Astathelohania</taxon>
    </lineage>
</organism>
<name>A0ABQ7I2H0_9MICR</name>
<keyword evidence="2" id="KW-0808">Transferase</keyword>
<keyword evidence="3" id="KW-0547">Nucleotide-binding</keyword>
<evidence type="ECO:0000256" key="1">
    <source>
        <dbReference type="ARBA" id="ARBA00005842"/>
    </source>
</evidence>
<comment type="caution">
    <text evidence="5">The sequence shown here is derived from an EMBL/GenBank/DDBJ whole genome shotgun (WGS) entry which is preliminary data.</text>
</comment>
<sequence>MPAIIISGCTGIGKTKLALELTKEFPIRIISADSVQVYSGLDIGSNKERDNHMLIDLVPFNQKFTHEDYRLSAENAIRQSIEDGYTPLIVGGTGMYLEMLNVPIKFFLVCDRRILFRKTDLRCEIMVENGLLEEIAVLQKNGFDEYCIGSRGIGYRDGMIFINKLKSTKSYSQEMYNDFLHFLKCFQRRTRNYIRKQETFFRNKKYIWINCDKFDAKSIIKEVINGKLKGLEEIHNESCNVNNKCFNKMKTYQTELKIYNSEIKIKKVINNLIKLLK</sequence>
<dbReference type="PANTHER" id="PTHR11088:SF60">
    <property type="entry name" value="TRNA DIMETHYLALLYLTRANSFERASE"/>
    <property type="match status" value="1"/>
</dbReference>
<dbReference type="EMBL" id="SBIQ01000007">
    <property type="protein sequence ID" value="KAF7684597.1"/>
    <property type="molecule type" value="Genomic_DNA"/>
</dbReference>
<proteinExistence type="inferred from homology"/>
<gene>
    <name evidence="5" type="primary">miaA</name>
    <name evidence="5" type="ORF">TCON_0220</name>
</gene>
<dbReference type="Gene3D" id="3.40.50.300">
    <property type="entry name" value="P-loop containing nucleotide triphosphate hydrolases"/>
    <property type="match status" value="1"/>
</dbReference>
<evidence type="ECO:0000256" key="4">
    <source>
        <dbReference type="ARBA" id="ARBA00022840"/>
    </source>
</evidence>
<keyword evidence="6" id="KW-1185">Reference proteome</keyword>
<evidence type="ECO:0000256" key="2">
    <source>
        <dbReference type="ARBA" id="ARBA00022679"/>
    </source>
</evidence>
<protein>
    <submittedName>
        <fullName evidence="5">tRNA dimethylallyltransferase</fullName>
    </submittedName>
</protein>
<dbReference type="PANTHER" id="PTHR11088">
    <property type="entry name" value="TRNA DIMETHYLALLYLTRANSFERASE"/>
    <property type="match status" value="1"/>
</dbReference>